<feature type="region of interest" description="Disordered" evidence="1">
    <location>
        <begin position="157"/>
        <end position="176"/>
    </location>
</feature>
<dbReference type="KEGG" id="lak:106160812"/>
<gene>
    <name evidence="3 4" type="primary">LOC106160812</name>
</gene>
<dbReference type="PANTHER" id="PTHR47773">
    <property type="entry name" value="SI:DKEY-9I5.2-RELATED"/>
    <property type="match status" value="1"/>
</dbReference>
<proteinExistence type="predicted"/>
<evidence type="ECO:0000256" key="1">
    <source>
        <dbReference type="SAM" id="MobiDB-lite"/>
    </source>
</evidence>
<name>A0A1S3I464_LINAN</name>
<dbReference type="Proteomes" id="UP000085678">
    <property type="component" value="Unplaced"/>
</dbReference>
<dbReference type="OrthoDB" id="10072098at2759"/>
<protein>
    <submittedName>
        <fullName evidence="3 4">Uncharacterized protein LOC106160812 isoform X1</fullName>
    </submittedName>
</protein>
<keyword evidence="2" id="KW-1185">Reference proteome</keyword>
<dbReference type="RefSeq" id="XP_013393024.1">
    <property type="nucleotide sequence ID" value="XM_013537570.1"/>
</dbReference>
<reference evidence="3 4" key="1">
    <citation type="submission" date="2025-04" db="UniProtKB">
        <authorList>
            <consortium name="RefSeq"/>
        </authorList>
    </citation>
    <scope>IDENTIFICATION</scope>
    <source>
        <tissue evidence="3 4">Gonads</tissue>
    </source>
</reference>
<accession>A0A1S3I464</accession>
<evidence type="ECO:0000313" key="4">
    <source>
        <dbReference type="RefSeq" id="XP_013393024.1"/>
    </source>
</evidence>
<dbReference type="PANTHER" id="PTHR47773:SF1">
    <property type="entry name" value="C2H2-TYPE DOMAIN-CONTAINING PROTEIN"/>
    <property type="match status" value="1"/>
</dbReference>
<dbReference type="GeneID" id="106160812"/>
<dbReference type="RefSeq" id="XP_013393023.1">
    <property type="nucleotide sequence ID" value="XM_013537569.1"/>
</dbReference>
<organism evidence="2 3">
    <name type="scientific">Lingula anatina</name>
    <name type="common">Brachiopod</name>
    <name type="synonym">Lingula unguis</name>
    <dbReference type="NCBI Taxonomy" id="7574"/>
    <lineage>
        <taxon>Eukaryota</taxon>
        <taxon>Metazoa</taxon>
        <taxon>Spiralia</taxon>
        <taxon>Lophotrochozoa</taxon>
        <taxon>Brachiopoda</taxon>
        <taxon>Linguliformea</taxon>
        <taxon>Lingulata</taxon>
        <taxon>Lingulida</taxon>
        <taxon>Linguloidea</taxon>
        <taxon>Lingulidae</taxon>
        <taxon>Lingula</taxon>
    </lineage>
</organism>
<evidence type="ECO:0000313" key="2">
    <source>
        <dbReference type="Proteomes" id="UP000085678"/>
    </source>
</evidence>
<evidence type="ECO:0000313" key="3">
    <source>
        <dbReference type="RefSeq" id="XP_013393023.1"/>
    </source>
</evidence>
<sequence>MIQSRGKHCLGQDSTLNSAAQKTKFGWMKHAQAANLLYLLIKMLSQKSPSKLASLVKGQYQGIVDRVRDNPILAALNLPLPNINAKSVTRFITKEEKKANYIATVIPSVTSHRKVVLDIPIPDTESLPLSLPSPSCPQVQYPLPPHVTGKRPLQKRKLDLGEPQPSPSDDKTNTTGLDAVSLGMESERKCPLMTKETAPAAPVLLVVPSQPQGLSVVFGRPNQPTFCFHASTSTSAVKTCHAQKVQ</sequence>
<dbReference type="AlphaFoldDB" id="A0A1S3I464"/>